<feature type="active site" description="Proton acceptor" evidence="3">
    <location>
        <position position="148"/>
    </location>
</feature>
<name>A0AAY4DD73_9TELE</name>
<keyword evidence="4" id="KW-0547">Nucleotide-binding</keyword>
<evidence type="ECO:0008006" key="9">
    <source>
        <dbReference type="Google" id="ProtNLM"/>
    </source>
</evidence>
<dbReference type="GeneTree" id="ENSGT01150000286965"/>
<keyword evidence="2 5" id="KW-0378">Hydrolase</keyword>
<evidence type="ECO:0000256" key="5">
    <source>
        <dbReference type="RuleBase" id="RU003833"/>
    </source>
</evidence>
<reference evidence="7" key="3">
    <citation type="submission" date="2025-09" db="UniProtKB">
        <authorList>
            <consortium name="Ensembl"/>
        </authorList>
    </citation>
    <scope>IDENTIFICATION</scope>
</reference>
<dbReference type="GO" id="GO:0009134">
    <property type="term" value="P:nucleoside diphosphate catabolic process"/>
    <property type="evidence" value="ECO:0007669"/>
    <property type="project" value="TreeGrafter"/>
</dbReference>
<dbReference type="GO" id="GO:0045134">
    <property type="term" value="F:UDP phosphatase activity"/>
    <property type="evidence" value="ECO:0007669"/>
    <property type="project" value="TreeGrafter"/>
</dbReference>
<dbReference type="Ensembl" id="ENSDCDT00010053427.1">
    <property type="protein sequence ID" value="ENSDCDP00010043368.1"/>
    <property type="gene ID" value="ENSDCDG00010027077.1"/>
</dbReference>
<evidence type="ECO:0000313" key="7">
    <source>
        <dbReference type="Ensembl" id="ENSDCDP00010043368.1"/>
    </source>
</evidence>
<keyword evidence="6" id="KW-1133">Transmembrane helix</keyword>
<gene>
    <name evidence="7" type="primary">ENTPD3</name>
</gene>
<sequence length="497" mass="55982">MVTIIAQNCIGLDFKILYDDFCLLQYGIVLDCGSSRTTVYVYRWPADKENNTGVVSETHVCNVNGSGISDWSNMTLNKLGKCMKEVEEHIPSSQHKTTPVYLGATAGMRLLHLQNESASNEILLNLKNYLKTLPFQFKNVSIISGEEEGLYGWITVNYLMNNFLERNLWNAWVRPHAAQTVGSLDLGGASTQIAFATPDDEAGEGQTQITLYGYKYNVYTHSYLCYGKNEAEKAVLANLVQMSKDKRNVLNPCYPSGYNTTKRAKSIFGSNCTKNPTNYDPEQIIALFGTGNVLRCREAVRSIFDLQSSCENCSFNGVHQPPVSGKFKAYAGFFYTSDALNLTATSSLDQFNRTIWDFCSLDHKSLLQTKLQKKHLHSYCYSANYIYTLLKDGYKFNADTWQDIDFQSKVNNTSIAWTLGYMLALSNMIPAEAKFLLPMKNDVFAGLLFLFSALTIVALITLLIILGWSNKFDHANVKRFVSEETELNIFQSELHKL</sequence>
<keyword evidence="8" id="KW-1185">Reference proteome</keyword>
<dbReference type="GO" id="GO:0017111">
    <property type="term" value="F:ribonucleoside triphosphate phosphatase activity"/>
    <property type="evidence" value="ECO:0007669"/>
    <property type="project" value="TreeGrafter"/>
</dbReference>
<evidence type="ECO:0000256" key="2">
    <source>
        <dbReference type="ARBA" id="ARBA00022801"/>
    </source>
</evidence>
<dbReference type="InterPro" id="IPR000407">
    <property type="entry name" value="GDA1_CD39_NTPase"/>
</dbReference>
<dbReference type="GO" id="GO:0005524">
    <property type="term" value="F:ATP binding"/>
    <property type="evidence" value="ECO:0007669"/>
    <property type="project" value="UniProtKB-KW"/>
</dbReference>
<evidence type="ECO:0000313" key="8">
    <source>
        <dbReference type="Proteomes" id="UP000694580"/>
    </source>
</evidence>
<feature type="transmembrane region" description="Helical" evidence="6">
    <location>
        <begin position="443"/>
        <end position="468"/>
    </location>
</feature>
<dbReference type="Pfam" id="PF01150">
    <property type="entry name" value="GDA1_CD39"/>
    <property type="match status" value="1"/>
</dbReference>
<dbReference type="PROSITE" id="PS01238">
    <property type="entry name" value="GDA1_CD39_NTPASE"/>
    <property type="match status" value="1"/>
</dbReference>
<protein>
    <recommendedName>
        <fullName evidence="9">Ectonucleoside triphosphate diphosphohydrolase 3</fullName>
    </recommendedName>
</protein>
<dbReference type="FunFam" id="3.30.420.40:FF:000068">
    <property type="entry name" value="Ectonucleoside triphosphate diphosphohydrolase 1"/>
    <property type="match status" value="1"/>
</dbReference>
<dbReference type="PANTHER" id="PTHR11782:SF38">
    <property type="entry name" value="ECTONUCLEOSIDE TRIPHOSPHATE DIPHOSPHOHYDROLASE 3"/>
    <property type="match status" value="1"/>
</dbReference>
<dbReference type="AlphaFoldDB" id="A0AAY4DD73"/>
<dbReference type="GO" id="GO:0005886">
    <property type="term" value="C:plasma membrane"/>
    <property type="evidence" value="ECO:0007669"/>
    <property type="project" value="TreeGrafter"/>
</dbReference>
<comment type="similarity">
    <text evidence="1 5">Belongs to the GDA1/CD39 NTPase family.</text>
</comment>
<dbReference type="PANTHER" id="PTHR11782">
    <property type="entry name" value="ADENOSINE/GUANOSINE DIPHOSPHATASE"/>
    <property type="match status" value="1"/>
</dbReference>
<reference evidence="7" key="2">
    <citation type="submission" date="2025-08" db="UniProtKB">
        <authorList>
            <consortium name="Ensembl"/>
        </authorList>
    </citation>
    <scope>IDENTIFICATION</scope>
</reference>
<keyword evidence="6" id="KW-0472">Membrane</keyword>
<dbReference type="Gene3D" id="3.30.420.40">
    <property type="match status" value="1"/>
</dbReference>
<evidence type="ECO:0000256" key="6">
    <source>
        <dbReference type="SAM" id="Phobius"/>
    </source>
</evidence>
<keyword evidence="4" id="KW-0067">ATP-binding</keyword>
<accession>A0AAY4DD73</accession>
<evidence type="ECO:0000256" key="1">
    <source>
        <dbReference type="ARBA" id="ARBA00009283"/>
    </source>
</evidence>
<proteinExistence type="inferred from homology"/>
<feature type="binding site" evidence="4">
    <location>
        <begin position="188"/>
        <end position="192"/>
    </location>
    <ligand>
        <name>ATP</name>
        <dbReference type="ChEBI" id="CHEBI:30616"/>
    </ligand>
</feature>
<dbReference type="GO" id="GO:0004382">
    <property type="term" value="F:GDP phosphatase activity"/>
    <property type="evidence" value="ECO:0007669"/>
    <property type="project" value="TreeGrafter"/>
</dbReference>
<organism evidence="7 8">
    <name type="scientific">Denticeps clupeoides</name>
    <name type="common">denticle herring</name>
    <dbReference type="NCBI Taxonomy" id="299321"/>
    <lineage>
        <taxon>Eukaryota</taxon>
        <taxon>Metazoa</taxon>
        <taxon>Chordata</taxon>
        <taxon>Craniata</taxon>
        <taxon>Vertebrata</taxon>
        <taxon>Euteleostomi</taxon>
        <taxon>Actinopterygii</taxon>
        <taxon>Neopterygii</taxon>
        <taxon>Teleostei</taxon>
        <taxon>Clupei</taxon>
        <taxon>Clupeiformes</taxon>
        <taxon>Denticipitoidei</taxon>
        <taxon>Denticipitidae</taxon>
        <taxon>Denticeps</taxon>
    </lineage>
</organism>
<evidence type="ECO:0000256" key="3">
    <source>
        <dbReference type="PIRSR" id="PIRSR600407-1"/>
    </source>
</evidence>
<dbReference type="Proteomes" id="UP000694580">
    <property type="component" value="Chromosome 5"/>
</dbReference>
<dbReference type="Gene3D" id="3.30.420.150">
    <property type="entry name" value="Exopolyphosphatase. Domain 2"/>
    <property type="match status" value="1"/>
</dbReference>
<keyword evidence="6" id="KW-0812">Transmembrane</keyword>
<reference evidence="7 8" key="1">
    <citation type="submission" date="2020-06" db="EMBL/GenBank/DDBJ databases">
        <authorList>
            <consortium name="Wellcome Sanger Institute Data Sharing"/>
        </authorList>
    </citation>
    <scope>NUCLEOTIDE SEQUENCE [LARGE SCALE GENOMIC DNA]</scope>
</reference>
<evidence type="ECO:0000256" key="4">
    <source>
        <dbReference type="PIRSR" id="PIRSR600407-2"/>
    </source>
</evidence>